<dbReference type="GO" id="GO:0004497">
    <property type="term" value="F:monooxygenase activity"/>
    <property type="evidence" value="ECO:0007669"/>
    <property type="project" value="UniProtKB-KW"/>
</dbReference>
<evidence type="ECO:0000313" key="16">
    <source>
        <dbReference type="Proteomes" id="UP000320404"/>
    </source>
</evidence>
<feature type="transmembrane region" description="Helical" evidence="13">
    <location>
        <begin position="87"/>
        <end position="109"/>
    </location>
</feature>
<keyword evidence="7 13" id="KW-1133">Transmembrane helix</keyword>
<feature type="transmembrane region" description="Helical" evidence="13">
    <location>
        <begin position="115"/>
        <end position="135"/>
    </location>
</feature>
<evidence type="ECO:0000256" key="7">
    <source>
        <dbReference type="ARBA" id="ARBA00022989"/>
    </source>
</evidence>
<protein>
    <submittedName>
        <fullName evidence="15">Alkane 1-monooxygenase</fullName>
    </submittedName>
</protein>
<evidence type="ECO:0000256" key="12">
    <source>
        <dbReference type="SAM" id="MobiDB-lite"/>
    </source>
</evidence>
<accession>A0A520RW13</accession>
<evidence type="ECO:0000256" key="10">
    <source>
        <dbReference type="ARBA" id="ARBA00023033"/>
    </source>
</evidence>
<dbReference type="Proteomes" id="UP000320404">
    <property type="component" value="Unassembled WGS sequence"/>
</dbReference>
<keyword evidence="6" id="KW-0479">Metal-binding</keyword>
<evidence type="ECO:0000256" key="9">
    <source>
        <dbReference type="ARBA" id="ARBA00023004"/>
    </source>
</evidence>
<evidence type="ECO:0000256" key="2">
    <source>
        <dbReference type="ARBA" id="ARBA00010823"/>
    </source>
</evidence>
<sequence length="410" mass="46740">MKQYTLATNSGEITYTDRKRYLWLASLFYALFPFVGIGAHALSGNELWLALPLFIAYGMGPVLDWWLGEDENNPPEEIVPLLEEDPYYRTLTMLTVPLHFASLLGAAYWAGTQNLSWWGVLLLAVSAGIANGLGINTGHELGHKQTQLERNLAKIVLAVPAYGHFCIEHNRGHHRDVATPEDPASSRMGESIYKFARREIPGAFRRAWAVEDERLTRKGLSVWSWENEILQSYAVTFAVQISLIAAFGWIMLPFLAIHNFLAWWQLTSANYVEHYGLLRQKEASGRYERCQPHHSWNSNHKYTNLVLFHLERHSDHHAHPTRRYQSLRNFEDVPRLPNGYNGMFPLAYVPPLWFKVMDPRLMALPHIDGDITKVNVDPDEKERLYEKYAPAAGSDGGAENEAEELTNEAA</sequence>
<keyword evidence="4" id="KW-0997">Cell inner membrane</keyword>
<dbReference type="PANTHER" id="PTHR38674:SF1">
    <property type="entry name" value="ALKANE 1-MONOOXYGENASE 1"/>
    <property type="match status" value="1"/>
</dbReference>
<dbReference type="PANTHER" id="PTHR38674">
    <property type="entry name" value="ALKANE 1-MONOOXYGENASE 1"/>
    <property type="match status" value="1"/>
</dbReference>
<evidence type="ECO:0000256" key="5">
    <source>
        <dbReference type="ARBA" id="ARBA00022692"/>
    </source>
</evidence>
<feature type="transmembrane region" description="Helical" evidence="13">
    <location>
        <begin position="47"/>
        <end position="67"/>
    </location>
</feature>
<evidence type="ECO:0000259" key="14">
    <source>
        <dbReference type="Pfam" id="PF00487"/>
    </source>
</evidence>
<comment type="subcellular location">
    <subcellularLocation>
        <location evidence="1">Cell inner membrane</location>
        <topology evidence="1">Multi-pass membrane protein</topology>
    </subcellularLocation>
</comment>
<feature type="compositionally biased region" description="Acidic residues" evidence="12">
    <location>
        <begin position="398"/>
        <end position="410"/>
    </location>
</feature>
<keyword evidence="8" id="KW-0560">Oxidoreductase</keyword>
<dbReference type="GO" id="GO:0005886">
    <property type="term" value="C:plasma membrane"/>
    <property type="evidence" value="ECO:0007669"/>
    <property type="project" value="UniProtKB-SubCell"/>
</dbReference>
<dbReference type="EMBL" id="SHAH01000101">
    <property type="protein sequence ID" value="RZO74422.1"/>
    <property type="molecule type" value="Genomic_DNA"/>
</dbReference>
<dbReference type="GO" id="GO:0006629">
    <property type="term" value="P:lipid metabolic process"/>
    <property type="evidence" value="ECO:0007669"/>
    <property type="project" value="InterPro"/>
</dbReference>
<keyword evidence="3" id="KW-1003">Cell membrane</keyword>
<proteinExistence type="inferred from homology"/>
<evidence type="ECO:0000256" key="11">
    <source>
        <dbReference type="ARBA" id="ARBA00023136"/>
    </source>
</evidence>
<dbReference type="InterPro" id="IPR033885">
    <property type="entry name" value="AlkB/XylM"/>
</dbReference>
<evidence type="ECO:0000256" key="6">
    <source>
        <dbReference type="ARBA" id="ARBA00022723"/>
    </source>
</evidence>
<comment type="similarity">
    <text evidence="2">Belongs to the fatty acid desaturase type 1 family. AlkB subfamily.</text>
</comment>
<evidence type="ECO:0000313" key="15">
    <source>
        <dbReference type="EMBL" id="RZO74422.1"/>
    </source>
</evidence>
<feature type="transmembrane region" description="Helical" evidence="13">
    <location>
        <begin position="21"/>
        <end position="41"/>
    </location>
</feature>
<feature type="domain" description="Fatty acid desaturase" evidence="14">
    <location>
        <begin position="117"/>
        <end position="331"/>
    </location>
</feature>
<feature type="region of interest" description="Disordered" evidence="12">
    <location>
        <begin position="388"/>
        <end position="410"/>
    </location>
</feature>
<name>A0A520RW13_9GAMM</name>
<feature type="transmembrane region" description="Helical" evidence="13">
    <location>
        <begin position="233"/>
        <end position="252"/>
    </location>
</feature>
<comment type="caution">
    <text evidence="15">The sequence shown here is derived from an EMBL/GenBank/DDBJ whole genome shotgun (WGS) entry which is preliminary data.</text>
</comment>
<dbReference type="GO" id="GO:0046872">
    <property type="term" value="F:metal ion binding"/>
    <property type="evidence" value="ECO:0007669"/>
    <property type="project" value="UniProtKB-KW"/>
</dbReference>
<evidence type="ECO:0000256" key="1">
    <source>
        <dbReference type="ARBA" id="ARBA00004429"/>
    </source>
</evidence>
<evidence type="ECO:0000256" key="8">
    <source>
        <dbReference type="ARBA" id="ARBA00023002"/>
    </source>
</evidence>
<organism evidence="15 16">
    <name type="scientific">OM182 bacterium</name>
    <dbReference type="NCBI Taxonomy" id="2510334"/>
    <lineage>
        <taxon>Bacteria</taxon>
        <taxon>Pseudomonadati</taxon>
        <taxon>Pseudomonadota</taxon>
        <taxon>Gammaproteobacteria</taxon>
        <taxon>OMG group</taxon>
        <taxon>OM182 clade</taxon>
    </lineage>
</organism>
<evidence type="ECO:0000256" key="4">
    <source>
        <dbReference type="ARBA" id="ARBA00022519"/>
    </source>
</evidence>
<evidence type="ECO:0000256" key="13">
    <source>
        <dbReference type="SAM" id="Phobius"/>
    </source>
</evidence>
<dbReference type="AlphaFoldDB" id="A0A520RW13"/>
<keyword evidence="9" id="KW-0408">Iron</keyword>
<dbReference type="InterPro" id="IPR005804">
    <property type="entry name" value="FA_desaturase_dom"/>
</dbReference>
<keyword evidence="10 15" id="KW-0503">Monooxygenase</keyword>
<gene>
    <name evidence="15" type="ORF">EVA69_05910</name>
</gene>
<evidence type="ECO:0000256" key="3">
    <source>
        <dbReference type="ARBA" id="ARBA00022475"/>
    </source>
</evidence>
<dbReference type="Pfam" id="PF00487">
    <property type="entry name" value="FA_desaturase"/>
    <property type="match status" value="1"/>
</dbReference>
<reference evidence="15 16" key="1">
    <citation type="submission" date="2019-02" db="EMBL/GenBank/DDBJ databases">
        <title>Prokaryotic population dynamics and viral predation in marine succession experiment using metagenomics: the confinement effect.</title>
        <authorList>
            <person name="Haro-Moreno J.M."/>
            <person name="Rodriguez-Valera F."/>
            <person name="Lopez-Perez M."/>
        </authorList>
    </citation>
    <scope>NUCLEOTIDE SEQUENCE [LARGE SCALE GENOMIC DNA]</scope>
    <source>
        <strain evidence="15">MED-G158</strain>
    </source>
</reference>
<dbReference type="CDD" id="cd03512">
    <property type="entry name" value="Alkane-hydroxylase"/>
    <property type="match status" value="1"/>
</dbReference>
<keyword evidence="11 13" id="KW-0472">Membrane</keyword>
<keyword evidence="5 13" id="KW-0812">Transmembrane</keyword>